<dbReference type="Pfam" id="PF13487">
    <property type="entry name" value="HD_5"/>
    <property type="match status" value="1"/>
</dbReference>
<dbReference type="SMART" id="SM00471">
    <property type="entry name" value="HDc"/>
    <property type="match status" value="1"/>
</dbReference>
<dbReference type="InterPro" id="IPR003018">
    <property type="entry name" value="GAF"/>
</dbReference>
<dbReference type="EMBL" id="JAPHEH010000001">
    <property type="protein sequence ID" value="MDG4474607.1"/>
    <property type="molecule type" value="Genomic_DNA"/>
</dbReference>
<dbReference type="Proteomes" id="UP001154240">
    <property type="component" value="Unassembled WGS sequence"/>
</dbReference>
<feature type="domain" description="HD-GYP" evidence="1">
    <location>
        <begin position="356"/>
        <end position="570"/>
    </location>
</feature>
<reference evidence="2" key="1">
    <citation type="journal article" date="2022" name="bioRxiv">
        <title>Thiovibrio frasassiensisgen. nov., sp. nov., an autotrophic, elemental sulfur disproportionating bacterium isolated from sulfidic karst sediment, and proposal of Thiovibrionaceae fam. nov.</title>
        <authorList>
            <person name="Aronson H."/>
            <person name="Thomas C."/>
            <person name="Bhattacharyya M."/>
            <person name="Eckstein S."/>
            <person name="Jensen S."/>
            <person name="Barco R."/>
            <person name="Macalady J."/>
            <person name="Amend J."/>
        </authorList>
    </citation>
    <scope>NUCLEOTIDE SEQUENCE</scope>
    <source>
        <strain evidence="2">RS19-109</strain>
    </source>
</reference>
<dbReference type="Gene3D" id="1.10.3210.10">
    <property type="entry name" value="Hypothetical protein af1432"/>
    <property type="match status" value="2"/>
</dbReference>
<dbReference type="RefSeq" id="WP_307631588.1">
    <property type="nucleotide sequence ID" value="NZ_JAPHEH010000001.1"/>
</dbReference>
<dbReference type="InterPro" id="IPR029016">
    <property type="entry name" value="GAF-like_dom_sf"/>
</dbReference>
<dbReference type="PANTHER" id="PTHR43155">
    <property type="entry name" value="CYCLIC DI-GMP PHOSPHODIESTERASE PA4108-RELATED"/>
    <property type="match status" value="1"/>
</dbReference>
<dbReference type="SUPFAM" id="SSF55781">
    <property type="entry name" value="GAF domain-like"/>
    <property type="match status" value="1"/>
</dbReference>
<dbReference type="InterPro" id="IPR003607">
    <property type="entry name" value="HD/PDEase_dom"/>
</dbReference>
<dbReference type="Pfam" id="PF01590">
    <property type="entry name" value="GAF"/>
    <property type="match status" value="1"/>
</dbReference>
<evidence type="ECO:0000313" key="2">
    <source>
        <dbReference type="EMBL" id="MDG4474607.1"/>
    </source>
</evidence>
<reference evidence="2" key="2">
    <citation type="submission" date="2022-10" db="EMBL/GenBank/DDBJ databases">
        <authorList>
            <person name="Aronson H.S."/>
        </authorList>
    </citation>
    <scope>NUCLEOTIDE SEQUENCE</scope>
    <source>
        <strain evidence="2">RS19-109</strain>
    </source>
</reference>
<dbReference type="AlphaFoldDB" id="A0A9X4RNV8"/>
<sequence>MDTLPDKAQSRRQPAVDLLMQKVVRGVEEYLGQVMAEVPPAVVAGLADRVTQEVREFSEGQGNHLYQLVKIGLGLSSEKNIDRLLERIVREARHFTNADGGTLYIKEGARQALDFAIVQNDSLKVFMGGSGEAITWPSVPLRLKGNRENHRNVSAHCALTGAPVNISDVYAAEGFDFQGTRDFDASTGYRSCSMLVIPLRDHEDEVIGVLQLLNAKDRETGAVVSFPEHEVGMVMSLASQAAIALTKMRLVRGLENLLDAFVRTIGDAIDEKSPYTAGHVYRVANLTEEIALEVNRATTGKFAPISFSADELAEIRMAAWLHDVGKITTPEHLMDKATKLEAIFDRIELIRHRVEISRLHDEFARLENEPCPRRAGSPAPPVQKEGEWQEIINFLDTINLGGEGLSEESIEKVRRLAGITYALSGMELPLLGPDEVENLCVQKGTLTAAERKVMNHHVEMSIRMLEGLPFPKKLKNVPLYAGMHHEKLNGTGYPRGLENGAIPLPARMLALADVLEALTAADRPYKQGKMLSEAMNILEGMVARGDLDGDLCDLVVDSGLIVRFAQDLSARQRDDFFWRGKHYSVSETR</sequence>
<dbReference type="SUPFAM" id="SSF109604">
    <property type="entry name" value="HD-domain/PDEase-like"/>
    <property type="match status" value="2"/>
</dbReference>
<dbReference type="Pfam" id="PF01966">
    <property type="entry name" value="HD"/>
    <property type="match status" value="1"/>
</dbReference>
<accession>A0A9X4RNV8</accession>
<dbReference type="Gene3D" id="3.30.450.40">
    <property type="match status" value="1"/>
</dbReference>
<dbReference type="PANTHER" id="PTHR43155:SF2">
    <property type="entry name" value="CYCLIC DI-GMP PHOSPHODIESTERASE PA4108"/>
    <property type="match status" value="1"/>
</dbReference>
<gene>
    <name evidence="2" type="ORF">OLX77_00355</name>
</gene>
<dbReference type="InterPro" id="IPR037522">
    <property type="entry name" value="HD_GYP_dom"/>
</dbReference>
<name>A0A9X4RNV8_9BACT</name>
<organism evidence="2 3">
    <name type="scientific">Thiovibrio frasassiensis</name>
    <dbReference type="NCBI Taxonomy" id="2984131"/>
    <lineage>
        <taxon>Bacteria</taxon>
        <taxon>Pseudomonadati</taxon>
        <taxon>Thermodesulfobacteriota</taxon>
        <taxon>Desulfobulbia</taxon>
        <taxon>Desulfobulbales</taxon>
        <taxon>Thiovibrionaceae</taxon>
        <taxon>Thiovibrio</taxon>
    </lineage>
</organism>
<dbReference type="PROSITE" id="PS51832">
    <property type="entry name" value="HD_GYP"/>
    <property type="match status" value="1"/>
</dbReference>
<dbReference type="CDD" id="cd00077">
    <property type="entry name" value="HDc"/>
    <property type="match status" value="1"/>
</dbReference>
<dbReference type="SMART" id="SM00065">
    <property type="entry name" value="GAF"/>
    <property type="match status" value="1"/>
</dbReference>
<evidence type="ECO:0000313" key="3">
    <source>
        <dbReference type="Proteomes" id="UP001154240"/>
    </source>
</evidence>
<comment type="caution">
    <text evidence="2">The sequence shown here is derived from an EMBL/GenBank/DDBJ whole genome shotgun (WGS) entry which is preliminary data.</text>
</comment>
<protein>
    <submittedName>
        <fullName evidence="2">GAF domain-containing protein</fullName>
    </submittedName>
</protein>
<dbReference type="InterPro" id="IPR006674">
    <property type="entry name" value="HD_domain"/>
</dbReference>
<proteinExistence type="predicted"/>
<keyword evidence="3" id="KW-1185">Reference proteome</keyword>
<evidence type="ECO:0000259" key="1">
    <source>
        <dbReference type="PROSITE" id="PS51832"/>
    </source>
</evidence>